<dbReference type="EMBL" id="FUWR01000002">
    <property type="protein sequence ID" value="SJZ51435.1"/>
    <property type="molecule type" value="Genomic_DNA"/>
</dbReference>
<dbReference type="InterPro" id="IPR027417">
    <property type="entry name" value="P-loop_NTPase"/>
</dbReference>
<sequence>MTKRCSNPNCYVHDGESCVDGHLDYLTECEHYRFGVADKKTKEGQTTPIESAARVPWSGSTLGLADLITLLPRGRSILVGVLGAHDAGKTTLLLGNYLNCLRGSAIAEGEFCGSWTLGAWEALAAWSRFDDAARKPHFPPHTPRGTSRAPGLLHLVLRRKDQSLRDVLLSDAPGEWFTRWAINENAPEAEGARWTVEHADTFLVIADCDRLSGPERGSARTDLRQLLERLGGYVGTRPVVLVWTKTDKKPLAELTPGIRDSIQRALREAIPHATELTTTVSHPESLTEVLSCAVNSVWEQKRCNPILEPVLHHQPFSAFRGVKC</sequence>
<dbReference type="AlphaFoldDB" id="A0A1T4L9K6"/>
<reference evidence="3" key="1">
    <citation type="submission" date="2017-02" db="EMBL/GenBank/DDBJ databases">
        <authorList>
            <person name="Varghese N."/>
            <person name="Submissions S."/>
        </authorList>
    </citation>
    <scope>NUCLEOTIDE SEQUENCE [LARGE SCALE GENOMIC DNA]</scope>
    <source>
        <strain evidence="3">ATCC BAA-34</strain>
    </source>
</reference>
<dbReference type="RefSeq" id="WP_078789134.1">
    <property type="nucleotide sequence ID" value="NZ_FUWR01000002.1"/>
</dbReference>
<dbReference type="InterPro" id="IPR045528">
    <property type="entry name" value="DO-GTPase2"/>
</dbReference>
<evidence type="ECO:0000259" key="1">
    <source>
        <dbReference type="Pfam" id="PF19993"/>
    </source>
</evidence>
<dbReference type="Pfam" id="PF19993">
    <property type="entry name" value="DO-GTPase2"/>
    <property type="match status" value="1"/>
</dbReference>
<dbReference type="Gene3D" id="3.40.50.300">
    <property type="entry name" value="P-loop containing nucleotide triphosphate hydrolases"/>
    <property type="match status" value="1"/>
</dbReference>
<protein>
    <recommendedName>
        <fullName evidence="1">Double-GTPase 2 domain-containing protein</fullName>
    </recommendedName>
</protein>
<dbReference type="OrthoDB" id="9758568at2"/>
<dbReference type="SUPFAM" id="SSF52540">
    <property type="entry name" value="P-loop containing nucleoside triphosphate hydrolases"/>
    <property type="match status" value="1"/>
</dbReference>
<dbReference type="STRING" id="115783.SAMN02745119_00848"/>
<dbReference type="Proteomes" id="UP000190102">
    <property type="component" value="Unassembled WGS sequence"/>
</dbReference>
<proteinExistence type="predicted"/>
<accession>A0A1T4L9K6</accession>
<evidence type="ECO:0000313" key="3">
    <source>
        <dbReference type="Proteomes" id="UP000190102"/>
    </source>
</evidence>
<keyword evidence="3" id="KW-1185">Reference proteome</keyword>
<gene>
    <name evidence="2" type="ORF">SAMN02745119_00848</name>
</gene>
<name>A0A1T4L9K6_9BACT</name>
<evidence type="ECO:0000313" key="2">
    <source>
        <dbReference type="EMBL" id="SJZ51435.1"/>
    </source>
</evidence>
<feature type="domain" description="Double-GTPase 2" evidence="1">
    <location>
        <begin position="77"/>
        <end position="288"/>
    </location>
</feature>
<organism evidence="2 3">
    <name type="scientific">Trichlorobacter thiogenes</name>
    <dbReference type="NCBI Taxonomy" id="115783"/>
    <lineage>
        <taxon>Bacteria</taxon>
        <taxon>Pseudomonadati</taxon>
        <taxon>Thermodesulfobacteriota</taxon>
        <taxon>Desulfuromonadia</taxon>
        <taxon>Geobacterales</taxon>
        <taxon>Geobacteraceae</taxon>
        <taxon>Trichlorobacter</taxon>
    </lineage>
</organism>